<dbReference type="InterPro" id="IPR032129">
    <property type="entry name" value="DUF5056"/>
</dbReference>
<proteinExistence type="predicted"/>
<keyword evidence="1" id="KW-0812">Transmembrane</keyword>
<evidence type="ECO:0000313" key="3">
    <source>
        <dbReference type="Proteomes" id="UP000016600"/>
    </source>
</evidence>
<dbReference type="PATRIC" id="fig|1081904.3.peg.222"/>
<keyword evidence="3" id="KW-1185">Reference proteome</keyword>
<evidence type="ECO:0000256" key="1">
    <source>
        <dbReference type="SAM" id="Phobius"/>
    </source>
</evidence>
<reference evidence="2 3" key="1">
    <citation type="submission" date="2013-08" db="EMBL/GenBank/DDBJ databases">
        <authorList>
            <person name="Durkin A.S."/>
            <person name="Haft D.R."/>
            <person name="McCorrison J."/>
            <person name="Torralba M."/>
            <person name="Gillis M."/>
            <person name="Haft D.H."/>
            <person name="Methe B."/>
            <person name="Sutton G."/>
            <person name="Nelson K.E."/>
        </authorList>
    </citation>
    <scope>NUCLEOTIDE SEQUENCE [LARGE SCALE GENOMIC DNA]</scope>
    <source>
        <strain evidence="2 3">F0068</strain>
    </source>
</reference>
<dbReference type="AlphaFoldDB" id="U2MXZ6"/>
<feature type="transmembrane region" description="Helical" evidence="1">
    <location>
        <begin position="43"/>
        <end position="68"/>
    </location>
</feature>
<dbReference type="Pfam" id="PF16479">
    <property type="entry name" value="DUF5056"/>
    <property type="match status" value="1"/>
</dbReference>
<evidence type="ECO:0008006" key="4">
    <source>
        <dbReference type="Google" id="ProtNLM"/>
    </source>
</evidence>
<organism evidence="2 3">
    <name type="scientific">Hoylesella pleuritidis F0068</name>
    <dbReference type="NCBI Taxonomy" id="1081904"/>
    <lineage>
        <taxon>Bacteria</taxon>
        <taxon>Pseudomonadati</taxon>
        <taxon>Bacteroidota</taxon>
        <taxon>Bacteroidia</taxon>
        <taxon>Bacteroidales</taxon>
        <taxon>Prevotellaceae</taxon>
        <taxon>Hoylesella</taxon>
    </lineage>
</organism>
<keyword evidence="1" id="KW-0472">Membrane</keyword>
<keyword evidence="1" id="KW-1133">Transmembrane helix</keyword>
<sequence length="113" mass="12427">MDNDEKLIAKFFAENKQEFADNGFSERVMQRLPAQEAVLLNRIWTLLCVAVGVVFIALTGGLACIQTILHNILGDFIGQFASVDLHNVSPLIAVVFFLTLLSVAGYNAIESEQ</sequence>
<dbReference type="Proteomes" id="UP000016600">
    <property type="component" value="Unassembled WGS sequence"/>
</dbReference>
<name>U2MXZ6_9BACT</name>
<evidence type="ECO:0000313" key="2">
    <source>
        <dbReference type="EMBL" id="ERK04069.1"/>
    </source>
</evidence>
<gene>
    <name evidence="2" type="ORF">HMPREF1218_1891</name>
</gene>
<protein>
    <recommendedName>
        <fullName evidence="4">DUF5056 domain-containing protein</fullName>
    </recommendedName>
</protein>
<comment type="caution">
    <text evidence="2">The sequence shown here is derived from an EMBL/GenBank/DDBJ whole genome shotgun (WGS) entry which is preliminary data.</text>
</comment>
<dbReference type="EMBL" id="AWET01000006">
    <property type="protein sequence ID" value="ERK04069.1"/>
    <property type="molecule type" value="Genomic_DNA"/>
</dbReference>
<accession>U2MXZ6</accession>
<feature type="transmembrane region" description="Helical" evidence="1">
    <location>
        <begin position="88"/>
        <end position="109"/>
    </location>
</feature>